<evidence type="ECO:0000256" key="6">
    <source>
        <dbReference type="RuleBase" id="RU371123"/>
    </source>
</evidence>
<dbReference type="Pfam" id="PF04777">
    <property type="entry name" value="Evr1_Alr"/>
    <property type="match status" value="2"/>
</dbReference>
<dbReference type="InterPro" id="IPR017905">
    <property type="entry name" value="ERV/ALR_sulphydryl_oxidase"/>
</dbReference>
<dbReference type="Gene3D" id="1.20.120.310">
    <property type="entry name" value="ERV/ALR sulfhydryl oxidase domain"/>
    <property type="match status" value="2"/>
</dbReference>
<dbReference type="InterPro" id="IPR036774">
    <property type="entry name" value="ERV/ALR_sulphydryl_oxid_sf"/>
</dbReference>
<comment type="cofactor">
    <cofactor evidence="1 6">
        <name>FAD</name>
        <dbReference type="ChEBI" id="CHEBI:57692"/>
    </cofactor>
</comment>
<feature type="domain" description="ERV/ALR sulfhydryl oxidase" evidence="9">
    <location>
        <begin position="254"/>
        <end position="365"/>
    </location>
</feature>
<protein>
    <recommendedName>
        <fullName evidence="6">Sulfhydryl oxidase</fullName>
        <ecNumber evidence="6">1.8.3.2</ecNumber>
    </recommendedName>
</protein>
<evidence type="ECO:0000256" key="7">
    <source>
        <dbReference type="SAM" id="MobiDB-lite"/>
    </source>
</evidence>
<feature type="signal peptide" evidence="8">
    <location>
        <begin position="1"/>
        <end position="20"/>
    </location>
</feature>
<evidence type="ECO:0000256" key="8">
    <source>
        <dbReference type="SAM" id="SignalP"/>
    </source>
</evidence>
<dbReference type="PROSITE" id="PS51324">
    <property type="entry name" value="ERV_ALR"/>
    <property type="match status" value="2"/>
</dbReference>
<comment type="catalytic activity">
    <reaction evidence="6">
        <text>2 R'C(R)SH + O2 = R'C(R)S-S(R)CR' + H2O2</text>
        <dbReference type="Rhea" id="RHEA:17357"/>
        <dbReference type="ChEBI" id="CHEBI:15379"/>
        <dbReference type="ChEBI" id="CHEBI:16240"/>
        <dbReference type="ChEBI" id="CHEBI:16520"/>
        <dbReference type="ChEBI" id="CHEBI:17412"/>
        <dbReference type="EC" id="1.8.3.2"/>
    </reaction>
</comment>
<gene>
    <name evidence="10" type="ORF">PCOR1329_LOCUS31513</name>
</gene>
<comment type="caution">
    <text evidence="10">The sequence shown here is derived from an EMBL/GenBank/DDBJ whole genome shotgun (WGS) entry which is preliminary data.</text>
</comment>
<keyword evidence="8" id="KW-0732">Signal</keyword>
<organism evidence="10 11">
    <name type="scientific">Prorocentrum cordatum</name>
    <dbReference type="NCBI Taxonomy" id="2364126"/>
    <lineage>
        <taxon>Eukaryota</taxon>
        <taxon>Sar</taxon>
        <taxon>Alveolata</taxon>
        <taxon>Dinophyceae</taxon>
        <taxon>Prorocentrales</taxon>
        <taxon>Prorocentraceae</taxon>
        <taxon>Prorocentrum</taxon>
    </lineage>
</organism>
<keyword evidence="3 6" id="KW-0274">FAD</keyword>
<evidence type="ECO:0000256" key="4">
    <source>
        <dbReference type="ARBA" id="ARBA00023002"/>
    </source>
</evidence>
<name>A0ABN9SQ08_9DINO</name>
<dbReference type="InterPro" id="IPR039799">
    <property type="entry name" value="ALR/ERV"/>
</dbReference>
<dbReference type="EMBL" id="CAUYUJ010012447">
    <property type="protein sequence ID" value="CAK0833962.1"/>
    <property type="molecule type" value="Genomic_DNA"/>
</dbReference>
<reference evidence="10" key="1">
    <citation type="submission" date="2023-10" db="EMBL/GenBank/DDBJ databases">
        <authorList>
            <person name="Chen Y."/>
            <person name="Shah S."/>
            <person name="Dougan E. K."/>
            <person name="Thang M."/>
            <person name="Chan C."/>
        </authorList>
    </citation>
    <scope>NUCLEOTIDE SEQUENCE [LARGE SCALE GENOMIC DNA]</scope>
</reference>
<evidence type="ECO:0000256" key="2">
    <source>
        <dbReference type="ARBA" id="ARBA00022630"/>
    </source>
</evidence>
<evidence type="ECO:0000313" key="10">
    <source>
        <dbReference type="EMBL" id="CAK0833962.1"/>
    </source>
</evidence>
<feature type="region of interest" description="Disordered" evidence="7">
    <location>
        <begin position="34"/>
        <end position="56"/>
    </location>
</feature>
<keyword evidence="5" id="KW-1015">Disulfide bond</keyword>
<keyword evidence="2 6" id="KW-0285">Flavoprotein</keyword>
<dbReference type="PANTHER" id="PTHR12645">
    <property type="entry name" value="ALR/ERV"/>
    <property type="match status" value="1"/>
</dbReference>
<dbReference type="PANTHER" id="PTHR12645:SF0">
    <property type="entry name" value="FAD-LINKED SULFHYDRYL OXIDASE ALR"/>
    <property type="match status" value="1"/>
</dbReference>
<feature type="chain" id="PRO_5046255432" description="Sulfhydryl oxidase" evidence="8">
    <location>
        <begin position="21"/>
        <end position="417"/>
    </location>
</feature>
<accession>A0ABN9SQ08</accession>
<evidence type="ECO:0000256" key="5">
    <source>
        <dbReference type="ARBA" id="ARBA00023157"/>
    </source>
</evidence>
<evidence type="ECO:0000259" key="9">
    <source>
        <dbReference type="PROSITE" id="PS51324"/>
    </source>
</evidence>
<dbReference type="Proteomes" id="UP001189429">
    <property type="component" value="Unassembled WGS sequence"/>
</dbReference>
<keyword evidence="11" id="KW-1185">Reference proteome</keyword>
<feature type="domain" description="ERV/ALR sulfhydryl oxidase" evidence="9">
    <location>
        <begin position="105"/>
        <end position="210"/>
    </location>
</feature>
<evidence type="ECO:0000256" key="1">
    <source>
        <dbReference type="ARBA" id="ARBA00001974"/>
    </source>
</evidence>
<keyword evidence="4 6" id="KW-0560">Oxidoreductase</keyword>
<sequence length="417" mass="45347">MLPPLLALAALALALGPARGSRLAAGGGGGPSTGALALLRPPPLAQGGPAAPPEQGAGAQLLGLLRRAAARGGLEEHSEALVSWARHASLIGGGSREATLKEPNHFRNPHVWGPVAWFFLHDVAFAQEQEIPDEQQEKLRFFFTDEVADIMPCDECQTRTRRIIKSMQPIAEDTWSNRTKLIMWVIMFHNHVNLDMEKQVLPPERVLGHYVAMFDRAEPVAITFDPSTDSGRDPQEAFPTVWHAGGMKTPEIIRFRMPKVWGPVGWFFLQTLALAQEDSAPANSKAALVHFYTKSLSFVLPCPFCGMHLRGHLDEGRSPLPTTNMTRSELARWVSDLHNVVNREKKEPSPQFPWAKVVVGFNGQYELGPPIDVYLGNGGPLRTPSGGHAPKSAAPRRARARAPAAAATLAACLLVAA</sequence>
<evidence type="ECO:0000256" key="3">
    <source>
        <dbReference type="ARBA" id="ARBA00022827"/>
    </source>
</evidence>
<dbReference type="SUPFAM" id="SSF69000">
    <property type="entry name" value="FAD-dependent thiol oxidase"/>
    <property type="match status" value="2"/>
</dbReference>
<evidence type="ECO:0000313" key="11">
    <source>
        <dbReference type="Proteomes" id="UP001189429"/>
    </source>
</evidence>
<dbReference type="EC" id="1.8.3.2" evidence="6"/>
<proteinExistence type="predicted"/>